<accession>A0ABV1JUE6</accession>
<dbReference type="SUPFAM" id="SSF52540">
    <property type="entry name" value="P-loop containing nucleoside triphosphate hydrolases"/>
    <property type="match status" value="1"/>
</dbReference>
<organism evidence="2 3">
    <name type="scientific">Pseudonocardia tropica</name>
    <dbReference type="NCBI Taxonomy" id="681289"/>
    <lineage>
        <taxon>Bacteria</taxon>
        <taxon>Bacillati</taxon>
        <taxon>Actinomycetota</taxon>
        <taxon>Actinomycetes</taxon>
        <taxon>Pseudonocardiales</taxon>
        <taxon>Pseudonocardiaceae</taxon>
        <taxon>Pseudonocardia</taxon>
    </lineage>
</organism>
<feature type="region of interest" description="Disordered" evidence="1">
    <location>
        <begin position="1"/>
        <end position="37"/>
    </location>
</feature>
<evidence type="ECO:0000313" key="3">
    <source>
        <dbReference type="Proteomes" id="UP001464923"/>
    </source>
</evidence>
<keyword evidence="3" id="KW-1185">Reference proteome</keyword>
<dbReference type="InterPro" id="IPR027417">
    <property type="entry name" value="P-loop_NTPase"/>
</dbReference>
<dbReference type="Pfam" id="PF13481">
    <property type="entry name" value="AAA_25"/>
    <property type="match status" value="1"/>
</dbReference>
<evidence type="ECO:0000313" key="2">
    <source>
        <dbReference type="EMBL" id="MEQ3539576.1"/>
    </source>
</evidence>
<dbReference type="Gene3D" id="3.40.50.300">
    <property type="entry name" value="P-loop containing nucleotide triphosphate hydrolases"/>
    <property type="match status" value="1"/>
</dbReference>
<name>A0ABV1JUE6_9PSEU</name>
<dbReference type="RefSeq" id="WP_345649155.1">
    <property type="nucleotide sequence ID" value="NZ_BAABLY010000059.1"/>
</dbReference>
<reference evidence="2 3" key="1">
    <citation type="submission" date="2024-03" db="EMBL/GenBank/DDBJ databases">
        <title>Draft genome sequence of Pseudonocardia tropica JCM 19149.</title>
        <authorList>
            <person name="Butdee W."/>
            <person name="Duangmal K."/>
        </authorList>
    </citation>
    <scope>NUCLEOTIDE SEQUENCE [LARGE SCALE GENOMIC DNA]</scope>
    <source>
        <strain evidence="2 3">JCM 19149</strain>
    </source>
</reference>
<evidence type="ECO:0000256" key="1">
    <source>
        <dbReference type="SAM" id="MobiDB-lite"/>
    </source>
</evidence>
<dbReference type="EMBL" id="JBEDNP010000006">
    <property type="protein sequence ID" value="MEQ3539576.1"/>
    <property type="molecule type" value="Genomic_DNA"/>
</dbReference>
<proteinExistence type="predicted"/>
<protein>
    <submittedName>
        <fullName evidence="2">AAA family ATPase</fullName>
    </submittedName>
</protein>
<sequence>MHDSDIALTAVAPSRPDDVPPPEEPPPADDEPAAAPARAPLRSRLRTLSGLASLPPVRPLVDGLLYRGTLAQLTGAPGSYKSFVTVGMACSVAAGVSFEGHAVDDSAGPVVYVAAEGATGLRARILAWAELTGIAPAVLEDRLYVLDVPVQLGHNVDVAEALAICRDVGASLLVLDTRARCTVGLEENSSTEQGRAIAAVEALIAETGTTVLPVHHSGRNGTAGRGSNAWDGAVWSDLRMASEANRATITCEKHKDVPDGCEHYLKLVPHTVSAEAMPEATTAQRSTLVAVAADGRPEPEETSATVAKVAAIVAECAGIEGLTRAQIRDLAVDAGVSRAQVYRAVPKLAAQGRIRDVSTGKVSRYVVAGPALFGPDRPDSETLS</sequence>
<comment type="caution">
    <text evidence="2">The sequence shown here is derived from an EMBL/GenBank/DDBJ whole genome shotgun (WGS) entry which is preliminary data.</text>
</comment>
<dbReference type="Proteomes" id="UP001464923">
    <property type="component" value="Unassembled WGS sequence"/>
</dbReference>
<gene>
    <name evidence="2" type="ORF">WHI96_12135</name>
</gene>